<proteinExistence type="predicted"/>
<feature type="region of interest" description="Disordered" evidence="1">
    <location>
        <begin position="41"/>
        <end position="65"/>
    </location>
</feature>
<organism evidence="3 4">
    <name type="scientific">Nesidiocoris tenuis</name>
    <dbReference type="NCBI Taxonomy" id="355587"/>
    <lineage>
        <taxon>Eukaryota</taxon>
        <taxon>Metazoa</taxon>
        <taxon>Ecdysozoa</taxon>
        <taxon>Arthropoda</taxon>
        <taxon>Hexapoda</taxon>
        <taxon>Insecta</taxon>
        <taxon>Pterygota</taxon>
        <taxon>Neoptera</taxon>
        <taxon>Paraneoptera</taxon>
        <taxon>Hemiptera</taxon>
        <taxon>Heteroptera</taxon>
        <taxon>Panheteroptera</taxon>
        <taxon>Cimicomorpha</taxon>
        <taxon>Miridae</taxon>
        <taxon>Dicyphina</taxon>
        <taxon>Nesidiocoris</taxon>
    </lineage>
</organism>
<keyword evidence="2" id="KW-0732">Signal</keyword>
<gene>
    <name evidence="3" type="ORF">NTEN_LOCUS10860</name>
</gene>
<evidence type="ECO:0008006" key="5">
    <source>
        <dbReference type="Google" id="ProtNLM"/>
    </source>
</evidence>
<reference evidence="3 4" key="1">
    <citation type="submission" date="2020-02" db="EMBL/GenBank/DDBJ databases">
        <authorList>
            <person name="Ferguson B K."/>
        </authorList>
    </citation>
    <scope>NUCLEOTIDE SEQUENCE [LARGE SCALE GENOMIC DNA]</scope>
</reference>
<evidence type="ECO:0000256" key="2">
    <source>
        <dbReference type="SAM" id="SignalP"/>
    </source>
</evidence>
<sequence>MLILLALTSGPSAFASVAFEDIWLFFYFSRLNRYYVSAGESVNENRQSGRGTSRPETVSQAFRAR</sequence>
<feature type="chain" id="PRO_5026284395" description="Secreted protein" evidence="2">
    <location>
        <begin position="16"/>
        <end position="65"/>
    </location>
</feature>
<feature type="signal peptide" evidence="2">
    <location>
        <begin position="1"/>
        <end position="15"/>
    </location>
</feature>
<name>A0A6H5GPP9_9HEMI</name>
<protein>
    <recommendedName>
        <fullName evidence="5">Secreted protein</fullName>
    </recommendedName>
</protein>
<keyword evidence="4" id="KW-1185">Reference proteome</keyword>
<evidence type="ECO:0000313" key="4">
    <source>
        <dbReference type="Proteomes" id="UP000479000"/>
    </source>
</evidence>
<accession>A0A6H5GPP9</accession>
<feature type="non-terminal residue" evidence="3">
    <location>
        <position position="65"/>
    </location>
</feature>
<dbReference type="EMBL" id="CADCXU010016342">
    <property type="protein sequence ID" value="CAB0005383.1"/>
    <property type="molecule type" value="Genomic_DNA"/>
</dbReference>
<dbReference type="AlphaFoldDB" id="A0A6H5GPP9"/>
<dbReference type="Proteomes" id="UP000479000">
    <property type="component" value="Unassembled WGS sequence"/>
</dbReference>
<evidence type="ECO:0000313" key="3">
    <source>
        <dbReference type="EMBL" id="CAB0005383.1"/>
    </source>
</evidence>
<evidence type="ECO:0000256" key="1">
    <source>
        <dbReference type="SAM" id="MobiDB-lite"/>
    </source>
</evidence>